<dbReference type="RefSeq" id="XP_033576832.1">
    <property type="nucleotide sequence ID" value="XM_033725473.1"/>
</dbReference>
<reference evidence="2 4" key="1">
    <citation type="journal article" date="2020" name="Stud. Mycol.">
        <title>101 Dothideomycetes genomes: a test case for predicting lifestyles and emergence of pathogens.</title>
        <authorList>
            <person name="Haridas S."/>
            <person name="Albert R."/>
            <person name="Binder M."/>
            <person name="Bloem J."/>
            <person name="Labutti K."/>
            <person name="Salamov A."/>
            <person name="Andreopoulos B."/>
            <person name="Baker S."/>
            <person name="Barry K."/>
            <person name="Bills G."/>
            <person name="Bluhm B."/>
            <person name="Cannon C."/>
            <person name="Castanera R."/>
            <person name="Culley D."/>
            <person name="Daum C."/>
            <person name="Ezra D."/>
            <person name="Gonzalez J."/>
            <person name="Henrissat B."/>
            <person name="Kuo A."/>
            <person name="Liang C."/>
            <person name="Lipzen A."/>
            <person name="Lutzoni F."/>
            <person name="Magnuson J."/>
            <person name="Mondo S."/>
            <person name="Nolan M."/>
            <person name="Ohm R."/>
            <person name="Pangilinan J."/>
            <person name="Park H.-J."/>
            <person name="Ramirez L."/>
            <person name="Alfaro M."/>
            <person name="Sun H."/>
            <person name="Tritt A."/>
            <person name="Yoshinaga Y."/>
            <person name="Zwiers L.-H."/>
            <person name="Turgeon B."/>
            <person name="Goodwin S."/>
            <person name="Spatafora J."/>
            <person name="Crous P."/>
            <person name="Grigoriev I."/>
        </authorList>
    </citation>
    <scope>NUCLEOTIDE SEQUENCE</scope>
    <source>
        <strain evidence="2 4">CBS 304.34</strain>
    </source>
</reference>
<reference evidence="4" key="2">
    <citation type="submission" date="2020-04" db="EMBL/GenBank/DDBJ databases">
        <authorList>
            <consortium name="NCBI Genome Project"/>
        </authorList>
    </citation>
    <scope>NUCLEOTIDE SEQUENCE</scope>
    <source>
        <strain evidence="4">CBS 304.34</strain>
    </source>
</reference>
<dbReference type="EMBL" id="MU003700">
    <property type="protein sequence ID" value="KAF2809868.1"/>
    <property type="molecule type" value="Genomic_DNA"/>
</dbReference>
<accession>A0A6A6YMU2</accession>
<feature type="compositionally biased region" description="Polar residues" evidence="1">
    <location>
        <begin position="259"/>
        <end position="268"/>
    </location>
</feature>
<dbReference type="OrthoDB" id="10489031at2759"/>
<evidence type="ECO:0000256" key="1">
    <source>
        <dbReference type="SAM" id="MobiDB-lite"/>
    </source>
</evidence>
<evidence type="ECO:0000313" key="4">
    <source>
        <dbReference type="RefSeq" id="XP_033576832.1"/>
    </source>
</evidence>
<evidence type="ECO:0000313" key="3">
    <source>
        <dbReference type="Proteomes" id="UP000504636"/>
    </source>
</evidence>
<feature type="compositionally biased region" description="Low complexity" evidence="1">
    <location>
        <begin position="226"/>
        <end position="237"/>
    </location>
</feature>
<dbReference type="Proteomes" id="UP000504636">
    <property type="component" value="Unplaced"/>
</dbReference>
<evidence type="ECO:0000313" key="2">
    <source>
        <dbReference type="EMBL" id="KAF2809868.1"/>
    </source>
</evidence>
<protein>
    <submittedName>
        <fullName evidence="2 4">Uncharacterized protein</fullName>
    </submittedName>
</protein>
<reference evidence="4" key="3">
    <citation type="submission" date="2025-04" db="UniProtKB">
        <authorList>
            <consortium name="RefSeq"/>
        </authorList>
    </citation>
    <scope>IDENTIFICATION</scope>
    <source>
        <strain evidence="4">CBS 304.34</strain>
    </source>
</reference>
<sequence length="289" mass="31624">MNQQASTARALPKLKVSHWPHIIYCGNSQWAELECYRCHGNGSTGNGTHAFKFFSGLTALGIHLSLIHGVELAHDEIKRLCTTRALSQAALLALLNGTSNARPVEKRVCEMMTVEEKMSLVTMATRDEIDADFAAMGISVRPASVNPTAGNAQTRDRDERARTEAEPELSATDSDEAQEEQDANNSGDSTNLEFGISEGEASTNGNHLNEPTTGQSRETEDDEIENNANAQNTINNEDTMDVRGNSDEEMTEANLGADENNQTDSSTPDVAVLARAFRYTDYSLRQRKK</sequence>
<dbReference type="GeneID" id="54466366"/>
<feature type="region of interest" description="Disordered" evidence="1">
    <location>
        <begin position="143"/>
        <end position="269"/>
    </location>
</feature>
<feature type="compositionally biased region" description="Polar residues" evidence="1">
    <location>
        <begin position="183"/>
        <end position="192"/>
    </location>
</feature>
<feature type="compositionally biased region" description="Acidic residues" evidence="1">
    <location>
        <begin position="173"/>
        <end position="182"/>
    </location>
</feature>
<feature type="compositionally biased region" description="Basic and acidic residues" evidence="1">
    <location>
        <begin position="154"/>
        <end position="165"/>
    </location>
</feature>
<keyword evidence="3" id="KW-1185">Reference proteome</keyword>
<name>A0A6A6YMU2_9PEZI</name>
<gene>
    <name evidence="2 4" type="ORF">BDZ99DRAFT_519966</name>
</gene>
<feature type="compositionally biased region" description="Polar residues" evidence="1">
    <location>
        <begin position="200"/>
        <end position="216"/>
    </location>
</feature>
<dbReference type="AlphaFoldDB" id="A0A6A6YMU2"/>
<proteinExistence type="predicted"/>
<organism evidence="2">
    <name type="scientific">Mytilinidion resinicola</name>
    <dbReference type="NCBI Taxonomy" id="574789"/>
    <lineage>
        <taxon>Eukaryota</taxon>
        <taxon>Fungi</taxon>
        <taxon>Dikarya</taxon>
        <taxon>Ascomycota</taxon>
        <taxon>Pezizomycotina</taxon>
        <taxon>Dothideomycetes</taxon>
        <taxon>Pleosporomycetidae</taxon>
        <taxon>Mytilinidiales</taxon>
        <taxon>Mytilinidiaceae</taxon>
        <taxon>Mytilinidion</taxon>
    </lineage>
</organism>